<name>M0QQH1_9ACTN</name>
<evidence type="ECO:0000313" key="3">
    <source>
        <dbReference type="Proteomes" id="UP000011666"/>
    </source>
</evidence>
<feature type="compositionally biased region" description="Polar residues" evidence="1">
    <location>
        <begin position="163"/>
        <end position="175"/>
    </location>
</feature>
<dbReference type="AlphaFoldDB" id="M0QQH1"/>
<reference evidence="2 3" key="1">
    <citation type="submission" date="2013-01" db="EMBL/GenBank/DDBJ databases">
        <title>Whole genome shotgun sequence of Gordonia soli NBRC 108243.</title>
        <authorList>
            <person name="Isaki-Nakamura S."/>
            <person name="Hosoyama A."/>
            <person name="Tsuchikane K."/>
            <person name="Ando Y."/>
            <person name="Baba S."/>
            <person name="Ohji S."/>
            <person name="Hamada M."/>
            <person name="Tamura T."/>
            <person name="Yamazoe A."/>
            <person name="Yamazaki S."/>
            <person name="Fujita N."/>
        </authorList>
    </citation>
    <scope>NUCLEOTIDE SEQUENCE [LARGE SCALE GENOMIC DNA]</scope>
    <source>
        <strain evidence="2 3">NBRC 108243</strain>
    </source>
</reference>
<dbReference type="EMBL" id="BANX01000026">
    <property type="protein sequence ID" value="GAC69697.1"/>
    <property type="molecule type" value="Genomic_DNA"/>
</dbReference>
<proteinExistence type="predicted"/>
<organism evidence="2 3">
    <name type="scientific">Gordonia soli NBRC 108243</name>
    <dbReference type="NCBI Taxonomy" id="1223545"/>
    <lineage>
        <taxon>Bacteria</taxon>
        <taxon>Bacillati</taxon>
        <taxon>Actinomycetota</taxon>
        <taxon>Actinomycetes</taxon>
        <taxon>Mycobacteriales</taxon>
        <taxon>Gordoniaceae</taxon>
        <taxon>Gordonia</taxon>
    </lineage>
</organism>
<protein>
    <submittedName>
        <fullName evidence="2">Uncharacterized protein</fullName>
    </submittedName>
</protein>
<comment type="caution">
    <text evidence="2">The sequence shown here is derived from an EMBL/GenBank/DDBJ whole genome shotgun (WGS) entry which is preliminary data.</text>
</comment>
<evidence type="ECO:0000313" key="2">
    <source>
        <dbReference type="EMBL" id="GAC69697.1"/>
    </source>
</evidence>
<keyword evidence="3" id="KW-1185">Reference proteome</keyword>
<evidence type="ECO:0000256" key="1">
    <source>
        <dbReference type="SAM" id="MobiDB-lite"/>
    </source>
</evidence>
<gene>
    <name evidence="2" type="ORF">GS4_26_01450</name>
</gene>
<feature type="region of interest" description="Disordered" evidence="1">
    <location>
        <begin position="145"/>
        <end position="200"/>
    </location>
</feature>
<dbReference type="Proteomes" id="UP000011666">
    <property type="component" value="Unassembled WGS sequence"/>
</dbReference>
<feature type="compositionally biased region" description="Basic and acidic residues" evidence="1">
    <location>
        <begin position="145"/>
        <end position="161"/>
    </location>
</feature>
<dbReference type="eggNOG" id="ENOG5033IYJ">
    <property type="taxonomic scope" value="Bacteria"/>
</dbReference>
<accession>M0QQH1</accession>
<sequence>MAIGLVALVVLNATTGSGRLSAAVAFAGVAACLGFAAFGRLGRRGAVVLTVDSDTVYLGNERNGIVSRPLALLESVSLRGPAKETDPMRGAADHDLRITGQRFLVLGFRPQVDDHGVEAVPAETWRVGVVHSDPAAAEVVDRLRSVAPEAKPDPTRPDPRQGDPTQTRPTQTGPSAESIRTDEERPVPPSGPRIVDAGSDEAAERLWEEATRRHDEILRDYGAYELAPDLLLRFPAVTDVTLEPVQEFQLALDEATALRTDRYPGSRARADAYQQAVAVLRRRWIACETNGKQIKTSYFQASDQADLDRALKLYNHAQSSTAPAEQATYYGRVRDIVTTMTDRGVLHPPEPAVAELHAVTRRAIESRQEP</sequence>